<proteinExistence type="predicted"/>
<name>A0ABR1MJY0_9PEZI</name>
<dbReference type="Proteomes" id="UP001365128">
    <property type="component" value="Unassembled WGS sequence"/>
</dbReference>
<keyword evidence="1" id="KW-0472">Membrane</keyword>
<evidence type="ECO:0008006" key="4">
    <source>
        <dbReference type="Google" id="ProtNLM"/>
    </source>
</evidence>
<evidence type="ECO:0000313" key="2">
    <source>
        <dbReference type="EMBL" id="KAK7550037.1"/>
    </source>
</evidence>
<dbReference type="EMBL" id="JBBPDW010000008">
    <property type="protein sequence ID" value="KAK7550037.1"/>
    <property type="molecule type" value="Genomic_DNA"/>
</dbReference>
<keyword evidence="3" id="KW-1185">Reference proteome</keyword>
<gene>
    <name evidence="2" type="ORF">IWX46DRAFT_440379</name>
</gene>
<reference evidence="2 3" key="1">
    <citation type="submission" date="2024-04" db="EMBL/GenBank/DDBJ databases">
        <title>Phyllosticta paracitricarpa is synonymous to the EU quarantine fungus P. citricarpa based on phylogenomic analyses.</title>
        <authorList>
            <consortium name="Lawrence Berkeley National Laboratory"/>
            <person name="Van Ingen-Buijs V.A."/>
            <person name="Van Westerhoven A.C."/>
            <person name="Haridas S."/>
            <person name="Skiadas P."/>
            <person name="Martin F."/>
            <person name="Groenewald J.Z."/>
            <person name="Crous P.W."/>
            <person name="Seidl M.F."/>
        </authorList>
    </citation>
    <scope>NUCLEOTIDE SEQUENCE [LARGE SCALE GENOMIC DNA]</scope>
    <source>
        <strain evidence="2 3">CBS 122670</strain>
    </source>
</reference>
<protein>
    <recommendedName>
        <fullName evidence="4">Secreted protein</fullName>
    </recommendedName>
</protein>
<comment type="caution">
    <text evidence="2">The sequence shown here is derived from an EMBL/GenBank/DDBJ whole genome shotgun (WGS) entry which is preliminary data.</text>
</comment>
<keyword evidence="1" id="KW-1133">Transmembrane helix</keyword>
<accession>A0ABR1MJY0</accession>
<evidence type="ECO:0000313" key="3">
    <source>
        <dbReference type="Proteomes" id="UP001365128"/>
    </source>
</evidence>
<keyword evidence="1" id="KW-0812">Transmembrane</keyword>
<organism evidence="2 3">
    <name type="scientific">Phyllosticta citricarpa</name>
    <dbReference type="NCBI Taxonomy" id="55181"/>
    <lineage>
        <taxon>Eukaryota</taxon>
        <taxon>Fungi</taxon>
        <taxon>Dikarya</taxon>
        <taxon>Ascomycota</taxon>
        <taxon>Pezizomycotina</taxon>
        <taxon>Dothideomycetes</taxon>
        <taxon>Dothideomycetes incertae sedis</taxon>
        <taxon>Botryosphaeriales</taxon>
        <taxon>Phyllostictaceae</taxon>
        <taxon>Phyllosticta</taxon>
    </lineage>
</organism>
<sequence length="101" mass="11053">MRAVLPLLVDVVVVVVIVVAHALMHASMPAALESQFAKTPRQSTTARRFFRCRIISVGPVIIWKHLLRLVQKTLSVPVRPLGVAGRFGSDQEELCGVGINN</sequence>
<evidence type="ECO:0000256" key="1">
    <source>
        <dbReference type="SAM" id="Phobius"/>
    </source>
</evidence>
<feature type="transmembrane region" description="Helical" evidence="1">
    <location>
        <begin position="7"/>
        <end position="28"/>
    </location>
</feature>